<dbReference type="Gene3D" id="2.70.50.70">
    <property type="match status" value="1"/>
</dbReference>
<feature type="chain" id="PRO_5003532588" description="AA9 family lytic polysaccharide monooxygenase" evidence="7">
    <location>
        <begin position="21"/>
        <end position="202"/>
    </location>
</feature>
<keyword evidence="6" id="KW-0624">Polysaccharide degradation</keyword>
<proteinExistence type="predicted"/>
<evidence type="ECO:0000313" key="10">
    <source>
        <dbReference type="Proteomes" id="UP000005446"/>
    </source>
</evidence>
<dbReference type="CDD" id="cd21175">
    <property type="entry name" value="LPMO_AA9"/>
    <property type="match status" value="1"/>
</dbReference>
<dbReference type="InterPro" id="IPR049892">
    <property type="entry name" value="AA9"/>
</dbReference>
<dbReference type="Proteomes" id="UP000005446">
    <property type="component" value="Unassembled WGS sequence"/>
</dbReference>
<evidence type="ECO:0000256" key="7">
    <source>
        <dbReference type="SAM" id="SignalP"/>
    </source>
</evidence>
<dbReference type="GO" id="GO:0030245">
    <property type="term" value="P:cellulose catabolic process"/>
    <property type="evidence" value="ECO:0007669"/>
    <property type="project" value="UniProtKB-UniRule"/>
</dbReference>
<dbReference type="OrthoDB" id="6038816at2759"/>
<dbReference type="PANTHER" id="PTHR33353:SF11">
    <property type="entry name" value="GLYCOSYLHYDROLASE FAMILY 61-7 PROTEIN"/>
    <property type="match status" value="1"/>
</dbReference>
<comment type="domain">
    <text evidence="6">Has a modular structure: an endo-beta-1,4-glucanase catalytic module at the N-terminus, a linker rich in serines and threonines, and a C-terminal carbohydrate-binding module (CBM).</text>
</comment>
<dbReference type="GO" id="GO:0005576">
    <property type="term" value="C:extracellular region"/>
    <property type="evidence" value="ECO:0007669"/>
    <property type="project" value="UniProtKB-SubCell"/>
</dbReference>
<dbReference type="InParanoid" id="H0EMA9"/>
<evidence type="ECO:0000256" key="1">
    <source>
        <dbReference type="ARBA" id="ARBA00001973"/>
    </source>
</evidence>
<dbReference type="Pfam" id="PF03443">
    <property type="entry name" value="AA9"/>
    <property type="match status" value="1"/>
</dbReference>
<evidence type="ECO:0000256" key="2">
    <source>
        <dbReference type="ARBA" id="ARBA00004613"/>
    </source>
</evidence>
<feature type="domain" description="Auxiliary Activity family 9 catalytic" evidence="8">
    <location>
        <begin position="43"/>
        <end position="185"/>
    </location>
</feature>
<gene>
    <name evidence="9" type="ORF">M7I_3739</name>
</gene>
<evidence type="ECO:0000256" key="5">
    <source>
        <dbReference type="ARBA" id="ARBA00023180"/>
    </source>
</evidence>
<organism evidence="9 10">
    <name type="scientific">Glarea lozoyensis (strain ATCC 74030 / MF5533)</name>
    <dbReference type="NCBI Taxonomy" id="1104152"/>
    <lineage>
        <taxon>Eukaryota</taxon>
        <taxon>Fungi</taxon>
        <taxon>Dikarya</taxon>
        <taxon>Ascomycota</taxon>
        <taxon>Pezizomycotina</taxon>
        <taxon>Leotiomycetes</taxon>
        <taxon>Helotiales</taxon>
        <taxon>Helotiaceae</taxon>
        <taxon>Glarea</taxon>
    </lineage>
</organism>
<dbReference type="GO" id="GO:0030248">
    <property type="term" value="F:cellulose binding"/>
    <property type="evidence" value="ECO:0007669"/>
    <property type="project" value="UniProtKB-UniRule"/>
</dbReference>
<evidence type="ECO:0000256" key="3">
    <source>
        <dbReference type="ARBA" id="ARBA00022525"/>
    </source>
</evidence>
<reference evidence="9 10" key="1">
    <citation type="journal article" date="2012" name="Eukaryot. Cell">
        <title>Genome sequence of the fungus Glarea lozoyensis: the first genome sequence of a species from the Helotiaceae family.</title>
        <authorList>
            <person name="Youssar L."/>
            <person name="Gruening B.A."/>
            <person name="Erxleben A."/>
            <person name="Guenther S."/>
            <person name="Huettel W."/>
        </authorList>
    </citation>
    <scope>NUCLEOTIDE SEQUENCE [LARGE SCALE GENOMIC DNA]</scope>
    <source>
        <strain evidence="10">ATCC 74030 / MF5533</strain>
    </source>
</reference>
<feature type="signal peptide" evidence="7">
    <location>
        <begin position="1"/>
        <end position="20"/>
    </location>
</feature>
<protein>
    <recommendedName>
        <fullName evidence="6">AA9 family lytic polysaccharide monooxygenase</fullName>
        <ecNumber evidence="6">1.14.99.56</ecNumber>
    </recommendedName>
    <alternativeName>
        <fullName evidence="6">Endo-beta-1,4-glucanase</fullName>
    </alternativeName>
    <alternativeName>
        <fullName evidence="6">Glycosyl hydrolase 61 family protein</fullName>
    </alternativeName>
</protein>
<dbReference type="InterPro" id="IPR005103">
    <property type="entry name" value="AA9_LPMO"/>
</dbReference>
<keyword evidence="7" id="KW-0732">Signal</keyword>
<evidence type="ECO:0000256" key="6">
    <source>
        <dbReference type="RuleBase" id="RU368122"/>
    </source>
</evidence>
<keyword evidence="6" id="KW-0136">Cellulose degradation</keyword>
<comment type="function">
    <text evidence="6">Lytic polysaccharide monooxygenase (LMPO) that depolymerizes crystalline and amorphous polysaccharides via the oxidation of scissile alpha- or beta-(1-4)-glycosidic bonds, yielding C1 and/or C4 oxidation products. Catalysis by LPMOs requires the reduction of the active-site copper from Cu(II) to Cu(I) by a reducing agent and H(2)O(2) or O(2) as a cosubstrate.</text>
</comment>
<evidence type="ECO:0000313" key="9">
    <source>
        <dbReference type="EMBL" id="EHL00249.1"/>
    </source>
</evidence>
<dbReference type="AlphaFoldDB" id="H0EMA9"/>
<sequence>MKGFSILTAGLLTLSSQVSGHYIFQQLTANNVKNPTFTYIRKNTNYNSPVTAGSAVSFTTDTAVYHQGPISVYMAKAPGAAADFDGSGNVWFKILDIGPKFPGGTWDLKQTYTFNLPKCVPSGDYLVRIQSLAIHNPYPGGTPQFYISCAQVTITGGGSTDLGPKVAIPGAFKKTDPGYTANIYSGLYRPRPTSCVVLGMEL</sequence>
<evidence type="ECO:0000259" key="8">
    <source>
        <dbReference type="Pfam" id="PF03443"/>
    </source>
</evidence>
<keyword evidence="10" id="KW-1185">Reference proteome</keyword>
<comment type="catalytic activity">
    <reaction evidence="6">
        <text>[(1-&gt;4)-beta-D-glucosyl]n+m + reduced acceptor + O2 = 4-dehydro-beta-D-glucosyl-[(1-&gt;4)-beta-D-glucosyl]n-1 + [(1-&gt;4)-beta-D-glucosyl]m + acceptor + H2O.</text>
        <dbReference type="EC" id="1.14.99.56"/>
    </reaction>
</comment>
<comment type="subcellular location">
    <subcellularLocation>
        <location evidence="2 6">Secreted</location>
    </subcellularLocation>
</comment>
<keyword evidence="3 6" id="KW-0964">Secreted</keyword>
<keyword evidence="5" id="KW-0325">Glycoprotein</keyword>
<dbReference type="GO" id="GO:0008810">
    <property type="term" value="F:cellulase activity"/>
    <property type="evidence" value="ECO:0007669"/>
    <property type="project" value="UniProtKB-UniRule"/>
</dbReference>
<comment type="caution">
    <text evidence="9">The sequence shown here is derived from an EMBL/GenBank/DDBJ whole genome shotgun (WGS) entry which is preliminary data.</text>
</comment>
<dbReference type="EMBL" id="AGUE01000089">
    <property type="protein sequence ID" value="EHL00249.1"/>
    <property type="molecule type" value="Genomic_DNA"/>
</dbReference>
<keyword evidence="4 6" id="KW-1015">Disulfide bond</keyword>
<comment type="cofactor">
    <cofactor evidence="1">
        <name>Cu(2+)</name>
        <dbReference type="ChEBI" id="CHEBI:29036"/>
    </cofactor>
</comment>
<dbReference type="HOGENOM" id="CLU_031730_4_2_1"/>
<evidence type="ECO:0000256" key="4">
    <source>
        <dbReference type="ARBA" id="ARBA00023157"/>
    </source>
</evidence>
<name>H0EMA9_GLAL7</name>
<dbReference type="PANTHER" id="PTHR33353">
    <property type="entry name" value="PUTATIVE (AFU_ORTHOLOGUE AFUA_1G12560)-RELATED"/>
    <property type="match status" value="1"/>
</dbReference>
<dbReference type="EC" id="1.14.99.56" evidence="6"/>
<accession>H0EMA9</accession>
<keyword evidence="6" id="KW-0119">Carbohydrate metabolism</keyword>